<dbReference type="EMBL" id="CAJPDS010000024">
    <property type="protein sequence ID" value="CAF9919503.1"/>
    <property type="molecule type" value="Genomic_DNA"/>
</dbReference>
<evidence type="ECO:0000256" key="1">
    <source>
        <dbReference type="SAM" id="MobiDB-lite"/>
    </source>
</evidence>
<proteinExistence type="predicted"/>
<protein>
    <submittedName>
        <fullName evidence="2">Uncharacterized protein</fullName>
    </submittedName>
</protein>
<gene>
    <name evidence="2" type="ORF">HETSPECPRED_004019</name>
</gene>
<sequence length="251" mass="28680">MDPLRHQDHLALDSLSQDERRETTDGTTACTDAKKTLTVSMGEHRAERREEKQKSRRGQLEFQADRIQDQEPMRISSSNALPHFEYLDIAEAVETDVPPELFKFGSLGLSATVPADSKTFKGSEEAHLRGVPLEAIDHSKTPRRQENAYRPFVPQGDLLCIYKTCPIEEMHCEGPYHHNNELGDQDHPYFKGSNPPPFIWRAYERNLQGISSTYEDDMLGGFWAWHVPPFCVVPDSEMTDASSYEHDRMES</sequence>
<dbReference type="AlphaFoldDB" id="A0A8H3F867"/>
<comment type="caution">
    <text evidence="2">The sequence shown here is derived from an EMBL/GenBank/DDBJ whole genome shotgun (WGS) entry which is preliminary data.</text>
</comment>
<accession>A0A8H3F867</accession>
<dbReference type="Proteomes" id="UP000664521">
    <property type="component" value="Unassembled WGS sequence"/>
</dbReference>
<evidence type="ECO:0000313" key="3">
    <source>
        <dbReference type="Proteomes" id="UP000664521"/>
    </source>
</evidence>
<organism evidence="2 3">
    <name type="scientific">Heterodermia speciosa</name>
    <dbReference type="NCBI Taxonomy" id="116794"/>
    <lineage>
        <taxon>Eukaryota</taxon>
        <taxon>Fungi</taxon>
        <taxon>Dikarya</taxon>
        <taxon>Ascomycota</taxon>
        <taxon>Pezizomycotina</taxon>
        <taxon>Lecanoromycetes</taxon>
        <taxon>OSLEUM clade</taxon>
        <taxon>Lecanoromycetidae</taxon>
        <taxon>Caliciales</taxon>
        <taxon>Physciaceae</taxon>
        <taxon>Heterodermia</taxon>
    </lineage>
</organism>
<feature type="compositionally biased region" description="Basic and acidic residues" evidence="1">
    <location>
        <begin position="42"/>
        <end position="53"/>
    </location>
</feature>
<evidence type="ECO:0000313" key="2">
    <source>
        <dbReference type="EMBL" id="CAF9919503.1"/>
    </source>
</evidence>
<feature type="region of interest" description="Disordered" evidence="1">
    <location>
        <begin position="1"/>
        <end position="65"/>
    </location>
</feature>
<reference evidence="2" key="1">
    <citation type="submission" date="2021-03" db="EMBL/GenBank/DDBJ databases">
        <authorList>
            <person name="Tagirdzhanova G."/>
        </authorList>
    </citation>
    <scope>NUCLEOTIDE SEQUENCE</scope>
</reference>
<dbReference type="OrthoDB" id="5402619at2759"/>
<feature type="compositionally biased region" description="Basic and acidic residues" evidence="1">
    <location>
        <begin position="1"/>
        <end position="24"/>
    </location>
</feature>
<name>A0A8H3F867_9LECA</name>
<keyword evidence="3" id="KW-1185">Reference proteome</keyword>